<dbReference type="Proteomes" id="UP000824120">
    <property type="component" value="Chromosome 10"/>
</dbReference>
<name>A0A9J5X584_SOLCO</name>
<sequence>MYKKAMEVIAVVSNIDTRFTALLSRTVRPDILFTVGPGFPTTCKFDWISEHKEYLHNFKSFSNTDKIIAIDKLWLTFFRTEQNPLNCSVAPNKESITLPHTPANAESGMTKSCFTVTSDVHFVVKNPRTTNVNPMTVPAAAAAKSPAFVTPPFVPLRTG</sequence>
<evidence type="ECO:0000313" key="1">
    <source>
        <dbReference type="EMBL" id="KAG5583457.1"/>
    </source>
</evidence>
<dbReference type="AlphaFoldDB" id="A0A9J5X584"/>
<keyword evidence="2" id="KW-1185">Reference proteome</keyword>
<organism evidence="1 2">
    <name type="scientific">Solanum commersonii</name>
    <name type="common">Commerson's wild potato</name>
    <name type="synonym">Commerson's nightshade</name>
    <dbReference type="NCBI Taxonomy" id="4109"/>
    <lineage>
        <taxon>Eukaryota</taxon>
        <taxon>Viridiplantae</taxon>
        <taxon>Streptophyta</taxon>
        <taxon>Embryophyta</taxon>
        <taxon>Tracheophyta</taxon>
        <taxon>Spermatophyta</taxon>
        <taxon>Magnoliopsida</taxon>
        <taxon>eudicotyledons</taxon>
        <taxon>Gunneridae</taxon>
        <taxon>Pentapetalae</taxon>
        <taxon>asterids</taxon>
        <taxon>lamiids</taxon>
        <taxon>Solanales</taxon>
        <taxon>Solanaceae</taxon>
        <taxon>Solanoideae</taxon>
        <taxon>Solaneae</taxon>
        <taxon>Solanum</taxon>
    </lineage>
</organism>
<accession>A0A9J5X584</accession>
<protein>
    <submittedName>
        <fullName evidence="1">Uncharacterized protein</fullName>
    </submittedName>
</protein>
<dbReference type="EMBL" id="JACXVP010000010">
    <property type="protein sequence ID" value="KAG5583457.1"/>
    <property type="molecule type" value="Genomic_DNA"/>
</dbReference>
<evidence type="ECO:0000313" key="2">
    <source>
        <dbReference type="Proteomes" id="UP000824120"/>
    </source>
</evidence>
<reference evidence="1 2" key="1">
    <citation type="submission" date="2020-09" db="EMBL/GenBank/DDBJ databases">
        <title>De no assembly of potato wild relative species, Solanum commersonii.</title>
        <authorList>
            <person name="Cho K."/>
        </authorList>
    </citation>
    <scope>NUCLEOTIDE SEQUENCE [LARGE SCALE GENOMIC DNA]</scope>
    <source>
        <strain evidence="1">LZ3.2</strain>
        <tissue evidence="1">Leaf</tissue>
    </source>
</reference>
<comment type="caution">
    <text evidence="1">The sequence shown here is derived from an EMBL/GenBank/DDBJ whole genome shotgun (WGS) entry which is preliminary data.</text>
</comment>
<gene>
    <name evidence="1" type="ORF">H5410_054084</name>
</gene>
<proteinExistence type="predicted"/>